<gene>
    <name evidence="3" type="ORF">SAMN04488111_3071</name>
</gene>
<evidence type="ECO:0000313" key="4">
    <source>
        <dbReference type="Proteomes" id="UP000198412"/>
    </source>
</evidence>
<dbReference type="SUPFAM" id="SSF54373">
    <property type="entry name" value="FAD-linked reductases, C-terminal domain"/>
    <property type="match status" value="1"/>
</dbReference>
<keyword evidence="1" id="KW-0560">Oxidoreductase</keyword>
<dbReference type="AlphaFoldDB" id="A0A238Z574"/>
<protein>
    <submittedName>
        <fullName evidence="3">Glycine/D-amino acid oxidase</fullName>
    </submittedName>
</protein>
<proteinExistence type="predicted"/>
<dbReference type="RefSeq" id="WP_089379339.1">
    <property type="nucleotide sequence ID" value="NZ_FZNX01000006.1"/>
</dbReference>
<dbReference type="EMBL" id="FZNX01000006">
    <property type="protein sequence ID" value="SNR78516.1"/>
    <property type="molecule type" value="Genomic_DNA"/>
</dbReference>
<dbReference type="Gene3D" id="3.30.9.10">
    <property type="entry name" value="D-Amino Acid Oxidase, subunit A, domain 2"/>
    <property type="match status" value="1"/>
</dbReference>
<dbReference type="Proteomes" id="UP000198412">
    <property type="component" value="Unassembled WGS sequence"/>
</dbReference>
<organism evidence="3 4">
    <name type="scientific">Lutibacter flavus</name>
    <dbReference type="NCBI Taxonomy" id="691689"/>
    <lineage>
        <taxon>Bacteria</taxon>
        <taxon>Pseudomonadati</taxon>
        <taxon>Bacteroidota</taxon>
        <taxon>Flavobacteriia</taxon>
        <taxon>Flavobacteriales</taxon>
        <taxon>Flavobacteriaceae</taxon>
        <taxon>Lutibacter</taxon>
    </lineage>
</organism>
<dbReference type="Pfam" id="PF01266">
    <property type="entry name" value="DAO"/>
    <property type="match status" value="1"/>
</dbReference>
<dbReference type="OrthoDB" id="214253at2"/>
<sequence length="346" mass="39671">MQVDYIIVGLGLAGLAFTRELESHKKSYIVFENNSQNSSIVAGGMYNPVILKRFTPVWNADVQLDIALPFYDELEKEFINKYHYKVDIYRVFKSVEEQNNWFVASDKPMLSKFMDSKIVQEKHEGIIADYGYGKLKNTGRIDTKRLLNDYREYLTNKNLLKTETFNYSNLEVNVENVKYGEVNASKVIFCEGFGLKKNPFFNNLPMQEAKGELLIIHAPNLNVDFLIKAAVFVLPLGNNYYKVGATFNWKDKTKLPTEKGKQELTKKLESFITVPYKIVEQIAGIRPTVKDRRPLVGKHSIHKNLAILNGLGTRGVMIAPMAAKALYNHLEYETALDEEIAIDRFY</sequence>
<evidence type="ECO:0000256" key="1">
    <source>
        <dbReference type="ARBA" id="ARBA00023002"/>
    </source>
</evidence>
<evidence type="ECO:0000313" key="3">
    <source>
        <dbReference type="EMBL" id="SNR78516.1"/>
    </source>
</evidence>
<dbReference type="SUPFAM" id="SSF51971">
    <property type="entry name" value="Nucleotide-binding domain"/>
    <property type="match status" value="1"/>
</dbReference>
<dbReference type="GO" id="GO:0005737">
    <property type="term" value="C:cytoplasm"/>
    <property type="evidence" value="ECO:0007669"/>
    <property type="project" value="TreeGrafter"/>
</dbReference>
<feature type="domain" description="FAD dependent oxidoreductase" evidence="2">
    <location>
        <begin position="4"/>
        <end position="326"/>
    </location>
</feature>
<dbReference type="InterPro" id="IPR036188">
    <property type="entry name" value="FAD/NAD-bd_sf"/>
</dbReference>
<name>A0A238Z574_9FLAO</name>
<dbReference type="GO" id="GO:0016491">
    <property type="term" value="F:oxidoreductase activity"/>
    <property type="evidence" value="ECO:0007669"/>
    <property type="project" value="UniProtKB-KW"/>
</dbReference>
<dbReference type="PANTHER" id="PTHR13847:SF289">
    <property type="entry name" value="GLYCINE OXIDASE"/>
    <property type="match status" value="1"/>
</dbReference>
<dbReference type="Gene3D" id="3.50.50.60">
    <property type="entry name" value="FAD/NAD(P)-binding domain"/>
    <property type="match status" value="1"/>
</dbReference>
<reference evidence="4" key="1">
    <citation type="submission" date="2017-06" db="EMBL/GenBank/DDBJ databases">
        <authorList>
            <person name="Varghese N."/>
            <person name="Submissions S."/>
        </authorList>
    </citation>
    <scope>NUCLEOTIDE SEQUENCE [LARGE SCALE GENOMIC DNA]</scope>
    <source>
        <strain evidence="4">DSM 27993</strain>
    </source>
</reference>
<dbReference type="InterPro" id="IPR006076">
    <property type="entry name" value="FAD-dep_OxRdtase"/>
</dbReference>
<accession>A0A238Z574</accession>
<keyword evidence="4" id="KW-1185">Reference proteome</keyword>
<dbReference type="PANTHER" id="PTHR13847">
    <property type="entry name" value="SARCOSINE DEHYDROGENASE-RELATED"/>
    <property type="match status" value="1"/>
</dbReference>
<evidence type="ECO:0000259" key="2">
    <source>
        <dbReference type="Pfam" id="PF01266"/>
    </source>
</evidence>